<dbReference type="Proteomes" id="UP001066276">
    <property type="component" value="Chromosome 12"/>
</dbReference>
<sequence>MGPARLSQLHKVAGSLGAGPKKAEEEEKARVTGAMSVGFTEARERAQAVQATGYVEKDGEFPQYPKGSDKEGSAAPRAFNYVLCLEDADFVGLSVSALLRPFPRVQVVVRRPC</sequence>
<gene>
    <name evidence="2" type="ORF">NDU88_003253</name>
</gene>
<feature type="region of interest" description="Disordered" evidence="1">
    <location>
        <begin position="1"/>
        <end position="27"/>
    </location>
</feature>
<accession>A0AAV7KVZ3</accession>
<evidence type="ECO:0000313" key="2">
    <source>
        <dbReference type="EMBL" id="KAJ1083093.1"/>
    </source>
</evidence>
<proteinExistence type="predicted"/>
<name>A0AAV7KVZ3_PLEWA</name>
<dbReference type="EMBL" id="JANPWB010000016">
    <property type="protein sequence ID" value="KAJ1083093.1"/>
    <property type="molecule type" value="Genomic_DNA"/>
</dbReference>
<organism evidence="2 3">
    <name type="scientific">Pleurodeles waltl</name>
    <name type="common">Iberian ribbed newt</name>
    <dbReference type="NCBI Taxonomy" id="8319"/>
    <lineage>
        <taxon>Eukaryota</taxon>
        <taxon>Metazoa</taxon>
        <taxon>Chordata</taxon>
        <taxon>Craniata</taxon>
        <taxon>Vertebrata</taxon>
        <taxon>Euteleostomi</taxon>
        <taxon>Amphibia</taxon>
        <taxon>Batrachia</taxon>
        <taxon>Caudata</taxon>
        <taxon>Salamandroidea</taxon>
        <taxon>Salamandridae</taxon>
        <taxon>Pleurodelinae</taxon>
        <taxon>Pleurodeles</taxon>
    </lineage>
</organism>
<dbReference type="AlphaFoldDB" id="A0AAV7KVZ3"/>
<protein>
    <submittedName>
        <fullName evidence="2">Uncharacterized protein</fullName>
    </submittedName>
</protein>
<evidence type="ECO:0000313" key="3">
    <source>
        <dbReference type="Proteomes" id="UP001066276"/>
    </source>
</evidence>
<comment type="caution">
    <text evidence="2">The sequence shown here is derived from an EMBL/GenBank/DDBJ whole genome shotgun (WGS) entry which is preliminary data.</text>
</comment>
<evidence type="ECO:0000256" key="1">
    <source>
        <dbReference type="SAM" id="MobiDB-lite"/>
    </source>
</evidence>
<keyword evidence="3" id="KW-1185">Reference proteome</keyword>
<reference evidence="2" key="1">
    <citation type="journal article" date="2022" name="bioRxiv">
        <title>Sequencing and chromosome-scale assembly of the giantPleurodeles waltlgenome.</title>
        <authorList>
            <person name="Brown T."/>
            <person name="Elewa A."/>
            <person name="Iarovenko S."/>
            <person name="Subramanian E."/>
            <person name="Araus A.J."/>
            <person name="Petzold A."/>
            <person name="Susuki M."/>
            <person name="Suzuki K.-i.T."/>
            <person name="Hayashi T."/>
            <person name="Toyoda A."/>
            <person name="Oliveira C."/>
            <person name="Osipova E."/>
            <person name="Leigh N.D."/>
            <person name="Simon A."/>
            <person name="Yun M.H."/>
        </authorList>
    </citation>
    <scope>NUCLEOTIDE SEQUENCE</scope>
    <source>
        <strain evidence="2">20211129_DDA</strain>
        <tissue evidence="2">Liver</tissue>
    </source>
</reference>